<accession>A0ABT8FC01</accession>
<dbReference type="Proteomes" id="UP001168620">
    <property type="component" value="Unassembled WGS sequence"/>
</dbReference>
<keyword evidence="2" id="KW-0560">Oxidoreductase</keyword>
<dbReference type="PRINTS" id="PR00081">
    <property type="entry name" value="GDHRDH"/>
</dbReference>
<proteinExistence type="inferred from homology"/>
<dbReference type="PROSITE" id="PS00061">
    <property type="entry name" value="ADH_SHORT"/>
    <property type="match status" value="1"/>
</dbReference>
<dbReference type="PANTHER" id="PTHR42760">
    <property type="entry name" value="SHORT-CHAIN DEHYDROGENASES/REDUCTASES FAMILY MEMBER"/>
    <property type="match status" value="1"/>
</dbReference>
<dbReference type="NCBIfam" id="NF005559">
    <property type="entry name" value="PRK07231.1"/>
    <property type="match status" value="1"/>
</dbReference>
<comment type="caution">
    <text evidence="3">The sequence shown here is derived from an EMBL/GenBank/DDBJ whole genome shotgun (WGS) entry which is preliminary data.</text>
</comment>
<protein>
    <submittedName>
        <fullName evidence="3">SDR family oxidoreductase</fullName>
    </submittedName>
</protein>
<sequence length="269" mass="27995">MTTPSAPTSVPGPRRTSVAFDLTDHRVWVTGASRGLGRAMALGFAAAGARVALTARSAGAVQEVADEIEELGGKPLVLVGSVSDSAAVSSSVAAIRESWGGLDALVNSAGVSPIFKRAELVDDEEWRHVLDVNVTGSFLCAREAGKLMLEGGGGAVVNISSIHGQVGMERMAAYSASKGAIDALSRTLALEWAERGVRVNTLSPGYFETDMTEALRGHRKWRGHLLSKIPLGRFGVPEEIVSAALFLASDASGFMTGSNMVVDGGWTAA</sequence>
<dbReference type="PANTHER" id="PTHR42760:SF115">
    <property type="entry name" value="3-OXOACYL-[ACYL-CARRIER-PROTEIN] REDUCTASE FABG"/>
    <property type="match status" value="1"/>
</dbReference>
<comment type="similarity">
    <text evidence="1">Belongs to the short-chain dehydrogenases/reductases (SDR) family.</text>
</comment>
<organism evidence="3 4">
    <name type="scientific">Nocardioides oceani</name>
    <dbReference type="NCBI Taxonomy" id="3058369"/>
    <lineage>
        <taxon>Bacteria</taxon>
        <taxon>Bacillati</taxon>
        <taxon>Actinomycetota</taxon>
        <taxon>Actinomycetes</taxon>
        <taxon>Propionibacteriales</taxon>
        <taxon>Nocardioidaceae</taxon>
        <taxon>Nocardioides</taxon>
    </lineage>
</organism>
<dbReference type="Gene3D" id="3.40.50.720">
    <property type="entry name" value="NAD(P)-binding Rossmann-like Domain"/>
    <property type="match status" value="1"/>
</dbReference>
<dbReference type="EMBL" id="JAUHJQ010000001">
    <property type="protein sequence ID" value="MDN4171687.1"/>
    <property type="molecule type" value="Genomic_DNA"/>
</dbReference>
<keyword evidence="4" id="KW-1185">Reference proteome</keyword>
<evidence type="ECO:0000256" key="1">
    <source>
        <dbReference type="ARBA" id="ARBA00006484"/>
    </source>
</evidence>
<dbReference type="RefSeq" id="WP_300950604.1">
    <property type="nucleotide sequence ID" value="NZ_JAUHJQ010000001.1"/>
</dbReference>
<evidence type="ECO:0000313" key="4">
    <source>
        <dbReference type="Proteomes" id="UP001168620"/>
    </source>
</evidence>
<dbReference type="SUPFAM" id="SSF51735">
    <property type="entry name" value="NAD(P)-binding Rossmann-fold domains"/>
    <property type="match status" value="1"/>
</dbReference>
<dbReference type="PRINTS" id="PR00080">
    <property type="entry name" value="SDRFAMILY"/>
</dbReference>
<gene>
    <name evidence="3" type="ORF">QWY28_01910</name>
</gene>
<name>A0ABT8FC01_9ACTN</name>
<reference evidence="3" key="1">
    <citation type="submission" date="2023-06" db="EMBL/GenBank/DDBJ databases">
        <title>Draft genome sequence of Nocardioides sp. SOB77.</title>
        <authorList>
            <person name="Zhang G."/>
        </authorList>
    </citation>
    <scope>NUCLEOTIDE SEQUENCE</scope>
    <source>
        <strain evidence="3">SOB77</strain>
    </source>
</reference>
<evidence type="ECO:0000313" key="3">
    <source>
        <dbReference type="EMBL" id="MDN4171687.1"/>
    </source>
</evidence>
<evidence type="ECO:0000256" key="2">
    <source>
        <dbReference type="ARBA" id="ARBA00023002"/>
    </source>
</evidence>
<dbReference type="Pfam" id="PF13561">
    <property type="entry name" value="adh_short_C2"/>
    <property type="match status" value="1"/>
</dbReference>
<dbReference type="InterPro" id="IPR002347">
    <property type="entry name" value="SDR_fam"/>
</dbReference>
<dbReference type="InterPro" id="IPR020904">
    <property type="entry name" value="Sc_DH/Rdtase_CS"/>
</dbReference>
<dbReference type="InterPro" id="IPR036291">
    <property type="entry name" value="NAD(P)-bd_dom_sf"/>
</dbReference>
<dbReference type="CDD" id="cd05233">
    <property type="entry name" value="SDR_c"/>
    <property type="match status" value="1"/>
</dbReference>